<dbReference type="Proteomes" id="UP001231649">
    <property type="component" value="Chromosome 5"/>
</dbReference>
<name>A0ACC2R7D1_9NEOP</name>
<proteinExistence type="predicted"/>
<sequence length="561" mass="64232">MKLRSCVILLCVTALVADEEWLEINTPQGPVRGRKYPGKELFAFYNIPYATAPTGVHKFKAPLPPPQWKEPYDAVEMAFVCPQNSQVLKEFLPNKVLMNENCLTANVFVPKTDKEKLSVVVYIHGGGFMIGYGNRNKATQLMIKRDFIMVTFNYRLGVHGFLCLGTEDVPGNAGMKDQVAALQWVKNNIASFGGNPKDVTLAGSSSGAASVELLMLSNLTDGLFHRVIPESGGSLAAYAVQRDPLEIARYHARKLNFTNYHSLYDLEEFYKTKPLKLLNSITHFDRTDSTFLFSPCVETEISAGHVAFLSESPLKILEKGKYKKLPMLYGFTRMEGMLRIDYFNIWKHKMYERFSDFLPADLKFYSEEEKREVARAIKNFYFRSRPVGDDNVLGYVDFFTDVMVAYPILRAVQLHAKAGHKHIYLYEYAYPSEDFVPHTNLRSTDHCAQSKAWLDNYNGKSEVYENRNYQYIRKLVREIWHNFMKTGKPVRPGSLMPAWPPAGPDRSPHMLIGPNMELLGPLLEKMTKFWDQIYKLNYRDSSPSPPLKFRSASGYIQNKRF</sequence>
<gene>
    <name evidence="1" type="ORF">PYW08_014185</name>
</gene>
<organism evidence="1 2">
    <name type="scientific">Mythimna loreyi</name>
    <dbReference type="NCBI Taxonomy" id="667449"/>
    <lineage>
        <taxon>Eukaryota</taxon>
        <taxon>Metazoa</taxon>
        <taxon>Ecdysozoa</taxon>
        <taxon>Arthropoda</taxon>
        <taxon>Hexapoda</taxon>
        <taxon>Insecta</taxon>
        <taxon>Pterygota</taxon>
        <taxon>Neoptera</taxon>
        <taxon>Endopterygota</taxon>
        <taxon>Lepidoptera</taxon>
        <taxon>Glossata</taxon>
        <taxon>Ditrysia</taxon>
        <taxon>Noctuoidea</taxon>
        <taxon>Noctuidae</taxon>
        <taxon>Noctuinae</taxon>
        <taxon>Hadenini</taxon>
        <taxon>Mythimna</taxon>
    </lineage>
</organism>
<dbReference type="EMBL" id="CM056781">
    <property type="protein sequence ID" value="KAJ8734935.1"/>
    <property type="molecule type" value="Genomic_DNA"/>
</dbReference>
<evidence type="ECO:0000313" key="2">
    <source>
        <dbReference type="Proteomes" id="UP001231649"/>
    </source>
</evidence>
<keyword evidence="2" id="KW-1185">Reference proteome</keyword>
<evidence type="ECO:0000313" key="1">
    <source>
        <dbReference type="EMBL" id="KAJ8734935.1"/>
    </source>
</evidence>
<reference evidence="1" key="1">
    <citation type="submission" date="2023-03" db="EMBL/GenBank/DDBJ databases">
        <title>Chromosome-level genomes of two armyworms, Mythimna separata and Mythimna loreyi, provide insights into the biosynthesis and reception of sex pheromones.</title>
        <authorList>
            <person name="Zhao H."/>
        </authorList>
    </citation>
    <scope>NUCLEOTIDE SEQUENCE</scope>
    <source>
        <strain evidence="1">BeijingLab</strain>
    </source>
</reference>
<comment type="caution">
    <text evidence="1">The sequence shown here is derived from an EMBL/GenBank/DDBJ whole genome shotgun (WGS) entry which is preliminary data.</text>
</comment>
<protein>
    <submittedName>
        <fullName evidence="1">Uncharacterized protein</fullName>
    </submittedName>
</protein>
<accession>A0ACC2R7D1</accession>